<evidence type="ECO:0000256" key="2">
    <source>
        <dbReference type="SAM" id="Phobius"/>
    </source>
</evidence>
<feature type="transmembrane region" description="Helical" evidence="2">
    <location>
        <begin position="342"/>
        <end position="365"/>
    </location>
</feature>
<feature type="transmembrane region" description="Helical" evidence="2">
    <location>
        <begin position="239"/>
        <end position="263"/>
    </location>
</feature>
<sequence length="504" mass="55052">MEYIPGKQDQLVRVEAELVGRHEDLKRSERCFGRQPWTVVRRPDSADFPPEDDREHKGSFVLELHVPDGPARRAARIAANTVQDVADRDGLPLTVESVDPLRRHHRHRPVWYEYAPRTSGRTWLRTALANRARDVGAHDTGRLVFGDRQTAVRRFSESNVRAPYRRSAERHGSSRQPTTAEVARARVVGTVALYVAVLCGVWTLTSGPSWLIPVPLLVTVAAALFTYREARNLDTPRTAARVVIVMMGAGFLAGLVAALGWTPEGVRDVVFGGGAILFTGQGLRLLLRSWSGRRVLLTLLLALVPVVPPWILGMGTVGHAFYAARFGVQSEDVEIPDALRVLAAFHALGIMLLVVLAAMACWGYVRHCYPWLLDRGFALILAGAVMSAAGVVWLSAIADPAVDAAEKAQDAWADHRVPAAYWGIKAGPVCVTPVVPIDELPADGGVLRPDRIYASFGSVDGWMTLWDPRAKDDFSVAADKVRVVSAGPGEPGDEIPGSCERPHR</sequence>
<accession>A0AB39PVS9</accession>
<reference evidence="3" key="1">
    <citation type="submission" date="2024-07" db="EMBL/GenBank/DDBJ databases">
        <authorList>
            <person name="Yu S.T."/>
        </authorList>
    </citation>
    <scope>NUCLEOTIDE SEQUENCE</scope>
    <source>
        <strain evidence="3">R28</strain>
    </source>
</reference>
<protein>
    <submittedName>
        <fullName evidence="3">Uncharacterized protein</fullName>
    </submittedName>
</protein>
<keyword evidence="2" id="KW-0812">Transmembrane</keyword>
<keyword evidence="2" id="KW-1133">Transmembrane helix</keyword>
<feature type="transmembrane region" description="Helical" evidence="2">
    <location>
        <begin position="185"/>
        <end position="204"/>
    </location>
</feature>
<feature type="transmembrane region" description="Helical" evidence="2">
    <location>
        <begin position="299"/>
        <end position="322"/>
    </location>
</feature>
<name>A0AB39PVS9_9ACTN</name>
<keyword evidence="2" id="KW-0472">Membrane</keyword>
<proteinExistence type="predicted"/>
<dbReference type="EMBL" id="CP163439">
    <property type="protein sequence ID" value="XDQ34352.1"/>
    <property type="molecule type" value="Genomic_DNA"/>
</dbReference>
<dbReference type="AlphaFoldDB" id="A0AB39PVS9"/>
<feature type="transmembrane region" description="Helical" evidence="2">
    <location>
        <begin position="210"/>
        <end position="227"/>
    </location>
</feature>
<feature type="region of interest" description="Disordered" evidence="1">
    <location>
        <begin position="485"/>
        <end position="504"/>
    </location>
</feature>
<gene>
    <name evidence="3" type="ORF">AB5J49_13935</name>
</gene>
<evidence type="ECO:0000313" key="3">
    <source>
        <dbReference type="EMBL" id="XDQ34352.1"/>
    </source>
</evidence>
<organism evidence="3">
    <name type="scientific">Streptomyces sp. R28</name>
    <dbReference type="NCBI Taxonomy" id="3238628"/>
    <lineage>
        <taxon>Bacteria</taxon>
        <taxon>Bacillati</taxon>
        <taxon>Actinomycetota</taxon>
        <taxon>Actinomycetes</taxon>
        <taxon>Kitasatosporales</taxon>
        <taxon>Streptomycetaceae</taxon>
        <taxon>Streptomyces</taxon>
    </lineage>
</organism>
<evidence type="ECO:0000256" key="1">
    <source>
        <dbReference type="SAM" id="MobiDB-lite"/>
    </source>
</evidence>
<feature type="transmembrane region" description="Helical" evidence="2">
    <location>
        <begin position="269"/>
        <end position="287"/>
    </location>
</feature>
<feature type="transmembrane region" description="Helical" evidence="2">
    <location>
        <begin position="377"/>
        <end position="398"/>
    </location>
</feature>
<dbReference type="RefSeq" id="WP_369168948.1">
    <property type="nucleotide sequence ID" value="NZ_CP163439.1"/>
</dbReference>